<dbReference type="AlphaFoldDB" id="A0A3S1B674"/>
<evidence type="ECO:0000313" key="5">
    <source>
        <dbReference type="EMBL" id="RUT29201.1"/>
    </source>
</evidence>
<dbReference type="Proteomes" id="UP000272464">
    <property type="component" value="Unassembled WGS sequence"/>
</dbReference>
<dbReference type="OrthoDB" id="9802601at2"/>
<dbReference type="PANTHER" id="PTHR42790">
    <property type="entry name" value="AMINOTRANSFERASE"/>
    <property type="match status" value="1"/>
</dbReference>
<evidence type="ECO:0000256" key="4">
    <source>
        <dbReference type="ARBA" id="ARBA00022898"/>
    </source>
</evidence>
<comment type="cofactor">
    <cofactor evidence="1">
        <name>pyridoxal 5'-phosphate</name>
        <dbReference type="ChEBI" id="CHEBI:597326"/>
    </cofactor>
</comment>
<evidence type="ECO:0000256" key="2">
    <source>
        <dbReference type="ARBA" id="ARBA00022576"/>
    </source>
</evidence>
<dbReference type="GO" id="GO:0008483">
    <property type="term" value="F:transaminase activity"/>
    <property type="evidence" value="ECO:0007669"/>
    <property type="project" value="UniProtKB-KW"/>
</dbReference>
<dbReference type="Gene3D" id="3.40.640.10">
    <property type="entry name" value="Type I PLP-dependent aspartate aminotransferase-like (Major domain)"/>
    <property type="match status" value="1"/>
</dbReference>
<evidence type="ECO:0000313" key="6">
    <source>
        <dbReference type="Proteomes" id="UP000272464"/>
    </source>
</evidence>
<dbReference type="RefSeq" id="WP_127200230.1">
    <property type="nucleotide sequence ID" value="NZ_RZNX01000007.1"/>
</dbReference>
<organism evidence="5 6">
    <name type="scientific">Paenibacillus zeisoli</name>
    <dbReference type="NCBI Taxonomy" id="2496267"/>
    <lineage>
        <taxon>Bacteria</taxon>
        <taxon>Bacillati</taxon>
        <taxon>Bacillota</taxon>
        <taxon>Bacilli</taxon>
        <taxon>Bacillales</taxon>
        <taxon>Paenibacillaceae</taxon>
        <taxon>Paenibacillus</taxon>
    </lineage>
</organism>
<dbReference type="InterPro" id="IPR015424">
    <property type="entry name" value="PyrdxlP-dep_Trfase"/>
</dbReference>
<accession>A0A3S1B674</accession>
<dbReference type="InterPro" id="IPR015422">
    <property type="entry name" value="PyrdxlP-dep_Trfase_small"/>
</dbReference>
<dbReference type="EMBL" id="RZNX01000007">
    <property type="protein sequence ID" value="RUT29201.1"/>
    <property type="molecule type" value="Genomic_DNA"/>
</dbReference>
<evidence type="ECO:0008006" key="7">
    <source>
        <dbReference type="Google" id="ProtNLM"/>
    </source>
</evidence>
<keyword evidence="4" id="KW-0663">Pyridoxal phosphate</keyword>
<name>A0A3S1B674_9BACL</name>
<dbReference type="InterPro" id="IPR015421">
    <property type="entry name" value="PyrdxlP-dep_Trfase_major"/>
</dbReference>
<keyword evidence="3" id="KW-0808">Transferase</keyword>
<sequence length="417" mass="45127">MKRSFGWGEEQEHDLISLAGEGIESGLYPVSKGQMVQGDEISVETGADSRKSWMGESATAGLIDLINNVSSFQGHLRIEESSLLLTTGRMEALELLLGELVKSGDSVVVENPASPAVLEALHRRQVKVLPVDCDSEGILPEALKSCLSLQKPVLVYITPDYSDTIGTLWSSIRRREIVEITQGADIWLLSDRSSAAAPFAAGTEHSLGEGRSFYEIGREQGHDERIAELMSMDGHGIHAGWIRAGETLIQRLKDAREGRGSANSARDKRIRAEEARVRRIREAREGRGEVEDSCPAGVSAQLLVQHAAALNREYAARRAEALAVLAGSRALGAVCQHAAGSGRFLWAELPAGMDSAALLRAARLKGAAFLPGARCCAGAGNTRTLRLSLAEQSRQRLRLGLARICEAAEEFTARWEQ</sequence>
<evidence type="ECO:0000256" key="3">
    <source>
        <dbReference type="ARBA" id="ARBA00022679"/>
    </source>
</evidence>
<dbReference type="PANTHER" id="PTHR42790:SF19">
    <property type="entry name" value="KYNURENINE_ALPHA-AMINOADIPATE AMINOTRANSFERASE, MITOCHONDRIAL"/>
    <property type="match status" value="1"/>
</dbReference>
<evidence type="ECO:0000256" key="1">
    <source>
        <dbReference type="ARBA" id="ARBA00001933"/>
    </source>
</evidence>
<dbReference type="InterPro" id="IPR050859">
    <property type="entry name" value="Class-I_PLP-dep_aminotransf"/>
</dbReference>
<protein>
    <recommendedName>
        <fullName evidence="7">PLP-dependent aminotransferase family protein</fullName>
    </recommendedName>
</protein>
<dbReference type="GO" id="GO:1901605">
    <property type="term" value="P:alpha-amino acid metabolic process"/>
    <property type="evidence" value="ECO:0007669"/>
    <property type="project" value="TreeGrafter"/>
</dbReference>
<comment type="caution">
    <text evidence="5">The sequence shown here is derived from an EMBL/GenBank/DDBJ whole genome shotgun (WGS) entry which is preliminary data.</text>
</comment>
<proteinExistence type="predicted"/>
<reference evidence="5 6" key="1">
    <citation type="submission" date="2018-12" db="EMBL/GenBank/DDBJ databases">
        <authorList>
            <person name="Sun L."/>
            <person name="Chen Z."/>
        </authorList>
    </citation>
    <scope>NUCLEOTIDE SEQUENCE [LARGE SCALE GENOMIC DNA]</scope>
    <source>
        <strain evidence="5 6">3-5-3</strain>
    </source>
</reference>
<keyword evidence="6" id="KW-1185">Reference proteome</keyword>
<gene>
    <name evidence="5" type="ORF">EJP77_15960</name>
</gene>
<dbReference type="SUPFAM" id="SSF53383">
    <property type="entry name" value="PLP-dependent transferases"/>
    <property type="match status" value="1"/>
</dbReference>
<dbReference type="Gene3D" id="3.90.1150.10">
    <property type="entry name" value="Aspartate Aminotransferase, domain 1"/>
    <property type="match status" value="1"/>
</dbReference>
<keyword evidence="2" id="KW-0032">Aminotransferase</keyword>